<evidence type="ECO:0000256" key="3">
    <source>
        <dbReference type="ARBA" id="ARBA00022989"/>
    </source>
</evidence>
<gene>
    <name evidence="6" type="ORF">FAK_19530</name>
</gene>
<dbReference type="InterPro" id="IPR002781">
    <property type="entry name" value="TM_pro_TauE-like"/>
</dbReference>
<evidence type="ECO:0000256" key="5">
    <source>
        <dbReference type="RuleBase" id="RU363041"/>
    </source>
</evidence>
<dbReference type="Proteomes" id="UP001366166">
    <property type="component" value="Chromosome"/>
</dbReference>
<evidence type="ECO:0000256" key="1">
    <source>
        <dbReference type="ARBA" id="ARBA00004141"/>
    </source>
</evidence>
<feature type="transmembrane region" description="Helical" evidence="5">
    <location>
        <begin position="16"/>
        <end position="40"/>
    </location>
</feature>
<keyword evidence="2 5" id="KW-0812">Transmembrane</keyword>
<dbReference type="AlphaFoldDB" id="A0AAU9EEA7"/>
<sequence>MPWSFYLPIAGHSLNIMMLLGLGGAVGFLSGLTGVGGGFLMTPLLIMAGIPPTIAAASDSNQIVAATTSGTYAHYRMGHVDFKMGLILLAGGFFGGTAGVQIIKALRTLGDADFFIKVTYVVMLSLVGTYMLVDGILCRRRARLNQELQAEPLRPSRFRRMVAALPWQIYFPKSDVTLSPVLPFLVGGFVGVLAAVMGLGGGFIMVPMMCYVLGMPMHVVVGTNLFQEVFVCANVTIMQSASNHTVDLVLAIILLLGSSIGAQLGARFSHKLKPDHLKTLLACIVLAVMVKIFLGLVVAPHYMLDFKAGD</sequence>
<evidence type="ECO:0000256" key="2">
    <source>
        <dbReference type="ARBA" id="ARBA00022692"/>
    </source>
</evidence>
<organism evidence="6 7">
    <name type="scientific">Desulfoferula mesophila</name>
    <dbReference type="NCBI Taxonomy" id="3058419"/>
    <lineage>
        <taxon>Bacteria</taxon>
        <taxon>Pseudomonadati</taxon>
        <taxon>Thermodesulfobacteriota</taxon>
        <taxon>Desulfarculia</taxon>
        <taxon>Desulfarculales</taxon>
        <taxon>Desulfarculaceae</taxon>
        <taxon>Desulfoferula</taxon>
    </lineage>
</organism>
<keyword evidence="7" id="KW-1185">Reference proteome</keyword>
<keyword evidence="3 5" id="KW-1133">Transmembrane helix</keyword>
<reference evidence="7" key="1">
    <citation type="journal article" date="2023" name="Arch. Microbiol.">
        <title>Desulfoferula mesophilus gen. nov. sp. nov., a mesophilic sulfate-reducing bacterium isolated from a brackish lake sediment.</title>
        <authorList>
            <person name="Watanabe T."/>
            <person name="Yabe T."/>
            <person name="Tsuji J.M."/>
            <person name="Fukui M."/>
        </authorList>
    </citation>
    <scope>NUCLEOTIDE SEQUENCE [LARGE SCALE GENOMIC DNA]</scope>
    <source>
        <strain evidence="7">12FAK</strain>
    </source>
</reference>
<feature type="transmembrane region" description="Helical" evidence="5">
    <location>
        <begin position="84"/>
        <end position="102"/>
    </location>
</feature>
<proteinExistence type="inferred from homology"/>
<dbReference type="PANTHER" id="PTHR43701">
    <property type="entry name" value="MEMBRANE TRANSPORTER PROTEIN MJ0441-RELATED"/>
    <property type="match status" value="1"/>
</dbReference>
<dbReference type="Pfam" id="PF01925">
    <property type="entry name" value="TauE"/>
    <property type="match status" value="1"/>
</dbReference>
<dbReference type="RefSeq" id="WP_338606559.1">
    <property type="nucleotide sequence ID" value="NZ_AP028679.1"/>
</dbReference>
<feature type="transmembrane region" description="Helical" evidence="5">
    <location>
        <begin position="114"/>
        <end position="133"/>
    </location>
</feature>
<accession>A0AAU9EEA7</accession>
<name>A0AAU9EEA7_9BACT</name>
<dbReference type="GO" id="GO:0005886">
    <property type="term" value="C:plasma membrane"/>
    <property type="evidence" value="ECO:0007669"/>
    <property type="project" value="UniProtKB-SubCell"/>
</dbReference>
<feature type="transmembrane region" description="Helical" evidence="5">
    <location>
        <begin position="181"/>
        <end position="214"/>
    </location>
</feature>
<dbReference type="KEGG" id="dmp:FAK_19530"/>
<dbReference type="InterPro" id="IPR051598">
    <property type="entry name" value="TSUP/Inactive_protease-like"/>
</dbReference>
<dbReference type="PANTHER" id="PTHR43701:SF12">
    <property type="entry name" value="MEMBRANE TRANSPORTER PROTEIN YTNM-RELATED"/>
    <property type="match status" value="1"/>
</dbReference>
<comment type="subcellular location">
    <subcellularLocation>
        <location evidence="5">Cell membrane</location>
        <topology evidence="5">Multi-pass membrane protein</topology>
    </subcellularLocation>
    <subcellularLocation>
        <location evidence="1">Membrane</location>
        <topology evidence="1">Multi-pass membrane protein</topology>
    </subcellularLocation>
</comment>
<evidence type="ECO:0000256" key="4">
    <source>
        <dbReference type="ARBA" id="ARBA00023136"/>
    </source>
</evidence>
<feature type="transmembrane region" description="Helical" evidence="5">
    <location>
        <begin position="280"/>
        <end position="304"/>
    </location>
</feature>
<protein>
    <recommendedName>
        <fullName evidence="5">Probable membrane transporter protein</fullName>
    </recommendedName>
</protein>
<comment type="similarity">
    <text evidence="5">Belongs to the 4-toluene sulfonate uptake permease (TSUP) (TC 2.A.102) family.</text>
</comment>
<dbReference type="EMBL" id="AP028679">
    <property type="protein sequence ID" value="BEQ14887.1"/>
    <property type="molecule type" value="Genomic_DNA"/>
</dbReference>
<keyword evidence="5" id="KW-1003">Cell membrane</keyword>
<evidence type="ECO:0000313" key="7">
    <source>
        <dbReference type="Proteomes" id="UP001366166"/>
    </source>
</evidence>
<feature type="transmembrane region" description="Helical" evidence="5">
    <location>
        <begin position="248"/>
        <end position="268"/>
    </location>
</feature>
<evidence type="ECO:0000313" key="6">
    <source>
        <dbReference type="EMBL" id="BEQ14887.1"/>
    </source>
</evidence>
<keyword evidence="4 5" id="KW-0472">Membrane</keyword>